<proteinExistence type="predicted"/>
<evidence type="ECO:0000313" key="2">
    <source>
        <dbReference type="EMBL" id="CAD1827060.1"/>
    </source>
</evidence>
<protein>
    <submittedName>
        <fullName evidence="2">Uncharacterized protein</fullName>
    </submittedName>
</protein>
<accession>A0A6V7P8A8</accession>
<dbReference type="AlphaFoldDB" id="A0A6V7P8A8"/>
<reference evidence="2" key="1">
    <citation type="submission" date="2020-07" db="EMBL/GenBank/DDBJ databases">
        <authorList>
            <person name="Lin J."/>
        </authorList>
    </citation>
    <scope>NUCLEOTIDE SEQUENCE</scope>
</reference>
<feature type="region of interest" description="Disordered" evidence="1">
    <location>
        <begin position="73"/>
        <end position="120"/>
    </location>
</feature>
<gene>
    <name evidence="2" type="ORF">CB5_LOCUS10271</name>
</gene>
<sequence length="120" mass="13349">MTRRDEERKNLIEELVAQVDEVEDFKTRVRGKAEDLEEEGLSSGETVKSHAALKQPAPNQDLVFNFVATREHGHGRFHSHSPPPPPPLLPTLLPHHHHSVSDPVNGYVPRGSTGAYSDCD</sequence>
<feature type="region of interest" description="Disordered" evidence="1">
    <location>
        <begin position="30"/>
        <end position="56"/>
    </location>
</feature>
<evidence type="ECO:0000256" key="1">
    <source>
        <dbReference type="SAM" id="MobiDB-lite"/>
    </source>
</evidence>
<name>A0A6V7P8A8_ANACO</name>
<dbReference type="EMBL" id="LR862146">
    <property type="protein sequence ID" value="CAD1827060.1"/>
    <property type="molecule type" value="Genomic_DNA"/>
</dbReference>
<organism evidence="2">
    <name type="scientific">Ananas comosus var. bracteatus</name>
    <name type="common">red pineapple</name>
    <dbReference type="NCBI Taxonomy" id="296719"/>
    <lineage>
        <taxon>Eukaryota</taxon>
        <taxon>Viridiplantae</taxon>
        <taxon>Streptophyta</taxon>
        <taxon>Embryophyta</taxon>
        <taxon>Tracheophyta</taxon>
        <taxon>Spermatophyta</taxon>
        <taxon>Magnoliopsida</taxon>
        <taxon>Liliopsida</taxon>
        <taxon>Poales</taxon>
        <taxon>Bromeliaceae</taxon>
        <taxon>Bromelioideae</taxon>
        <taxon>Ananas</taxon>
    </lineage>
</organism>